<evidence type="ECO:0000313" key="1">
    <source>
        <dbReference type="EMBL" id="MCP2262648.1"/>
    </source>
</evidence>
<organism evidence="1 2">
    <name type="scientific">Streptoalloteichus tenebrarius (strain ATCC 17920 / DSM 40477 / JCM 4838 / CBS 697.72 / NBRC 16177 / NCIMB 11028 / NRRL B-12390 / A12253. 1 / ISP 5477)</name>
    <name type="common">Streptomyces tenebrarius</name>
    <dbReference type="NCBI Taxonomy" id="1933"/>
    <lineage>
        <taxon>Bacteria</taxon>
        <taxon>Bacillati</taxon>
        <taxon>Actinomycetota</taxon>
        <taxon>Actinomycetes</taxon>
        <taxon>Pseudonocardiales</taxon>
        <taxon>Pseudonocardiaceae</taxon>
        <taxon>Streptoalloteichus</taxon>
    </lineage>
</organism>
<reference evidence="1 2" key="1">
    <citation type="submission" date="2022-06" db="EMBL/GenBank/DDBJ databases">
        <title>Genomic Encyclopedia of Archaeal and Bacterial Type Strains, Phase II (KMG-II): from individual species to whole genera.</title>
        <authorList>
            <person name="Goeker M."/>
        </authorList>
    </citation>
    <scope>NUCLEOTIDE SEQUENCE [LARGE SCALE GENOMIC DNA]</scope>
    <source>
        <strain evidence="1 2">DSM 40477</strain>
    </source>
</reference>
<name>A0ABT1I4B9_STRSD</name>
<dbReference type="Proteomes" id="UP001205311">
    <property type="component" value="Unassembled WGS sequence"/>
</dbReference>
<proteinExistence type="predicted"/>
<sequence>MELLVSRWPGQDPPGGYDLGDIEVIGGLGRLSSKGHVPDQGMMVFVAVSDLLDGLRGLLRRGGGSFAFVGADSSFSLSFALRKNRVVTTAGRKKIDESETVEFIGAIRGAVENFMSRELSGLPADDPMRGDLVAAFEEFGRLSA</sequence>
<protein>
    <submittedName>
        <fullName evidence="1">Uncharacterized protein</fullName>
    </submittedName>
</protein>
<evidence type="ECO:0000313" key="2">
    <source>
        <dbReference type="Proteomes" id="UP001205311"/>
    </source>
</evidence>
<dbReference type="RefSeq" id="WP_253674886.1">
    <property type="nucleotide sequence ID" value="NZ_JAMTCP010000087.1"/>
</dbReference>
<keyword evidence="2" id="KW-1185">Reference proteome</keyword>
<gene>
    <name evidence="1" type="ORF">LX15_006390</name>
</gene>
<dbReference type="EMBL" id="JAMTCP010000087">
    <property type="protein sequence ID" value="MCP2262648.1"/>
    <property type="molecule type" value="Genomic_DNA"/>
</dbReference>
<accession>A0ABT1I4B9</accession>
<comment type="caution">
    <text evidence="1">The sequence shown here is derived from an EMBL/GenBank/DDBJ whole genome shotgun (WGS) entry which is preliminary data.</text>
</comment>